<accession>A0A087CQS1</accession>
<evidence type="ECO:0000313" key="2">
    <source>
        <dbReference type="Proteomes" id="UP000029040"/>
    </source>
</evidence>
<gene>
    <name evidence="1" type="ORF">BSAE_1482</name>
</gene>
<evidence type="ECO:0000313" key="1">
    <source>
        <dbReference type="EMBL" id="KFI85621.1"/>
    </source>
</evidence>
<dbReference type="EMBL" id="JGZM01000008">
    <property type="protein sequence ID" value="KFI85621.1"/>
    <property type="molecule type" value="Genomic_DNA"/>
</dbReference>
<dbReference type="AlphaFoldDB" id="A0A087CQS1"/>
<sequence length="61" mass="7008">MEIVIVVVVVVLCVAVSWGFSLRRRMDKHAQEESDPELRQAYIDAQRQMDRGRASSHGFFS</sequence>
<dbReference type="RefSeq" id="WP_033508944.1">
    <property type="nucleotide sequence ID" value="NZ_JDTM01000004.1"/>
</dbReference>
<proteinExistence type="predicted"/>
<protein>
    <submittedName>
        <fullName evidence="1">Uncharacterized protein</fullName>
    </submittedName>
</protein>
<organism evidence="1 2">
    <name type="scientific">Bifidobacterium pullorum subsp. saeculare DSM 6531 = LMG 14934</name>
    <dbReference type="NCBI Taxonomy" id="1437611"/>
    <lineage>
        <taxon>Bacteria</taxon>
        <taxon>Bacillati</taxon>
        <taxon>Actinomycetota</taxon>
        <taxon>Actinomycetes</taxon>
        <taxon>Bifidobacteriales</taxon>
        <taxon>Bifidobacteriaceae</taxon>
        <taxon>Bifidobacterium</taxon>
    </lineage>
</organism>
<dbReference type="Proteomes" id="UP000029040">
    <property type="component" value="Unassembled WGS sequence"/>
</dbReference>
<reference evidence="1 2" key="1">
    <citation type="submission" date="2014-03" db="EMBL/GenBank/DDBJ databases">
        <title>Genomics of Bifidobacteria.</title>
        <authorList>
            <person name="Ventura M."/>
            <person name="Milani C."/>
            <person name="Lugli G.A."/>
        </authorList>
    </citation>
    <scope>NUCLEOTIDE SEQUENCE [LARGE SCALE GENOMIC DNA]</scope>
    <source>
        <strain evidence="1 2">LMG 14934</strain>
    </source>
</reference>
<name>A0A087CQS1_9BIFI</name>
<comment type="caution">
    <text evidence="1">The sequence shown here is derived from an EMBL/GenBank/DDBJ whole genome shotgun (WGS) entry which is preliminary data.</text>
</comment>